<gene>
    <name evidence="2" type="ORF">SAMN05443248_4890</name>
</gene>
<protein>
    <submittedName>
        <fullName evidence="2">Uncharacterized protein</fullName>
    </submittedName>
</protein>
<accession>A0A1M5T6X0</accession>
<dbReference type="RefSeq" id="WP_154072458.1">
    <property type="nucleotide sequence ID" value="NZ_LT670817.1"/>
</dbReference>
<proteinExistence type="predicted"/>
<dbReference type="Proteomes" id="UP000189796">
    <property type="component" value="Chromosome I"/>
</dbReference>
<dbReference type="AlphaFoldDB" id="A0A1M5T6X0"/>
<dbReference type="EMBL" id="LT670817">
    <property type="protein sequence ID" value="SHH46491.1"/>
    <property type="molecule type" value="Genomic_DNA"/>
</dbReference>
<evidence type="ECO:0000313" key="3">
    <source>
        <dbReference type="Proteomes" id="UP000189796"/>
    </source>
</evidence>
<feature type="chain" id="PRO_5012138369" evidence="1">
    <location>
        <begin position="19"/>
        <end position="108"/>
    </location>
</feature>
<evidence type="ECO:0000313" key="2">
    <source>
        <dbReference type="EMBL" id="SHH46491.1"/>
    </source>
</evidence>
<keyword evidence="1" id="KW-0732">Signal</keyword>
<dbReference type="OrthoDB" id="8247788at2"/>
<sequence length="108" mass="11859">MKSACIALLVLLPSIAHAEQPQTFEEKCTSTEASANRGDANYDVHVFDVENKCDFSIRCDLNIAVYGAFGMKQGHKIVVIEPHAHGSMVLKTKSSGSLTERDHRCKPI</sequence>
<organism evidence="2 3">
    <name type="scientific">Bradyrhizobium erythrophlei</name>
    <dbReference type="NCBI Taxonomy" id="1437360"/>
    <lineage>
        <taxon>Bacteria</taxon>
        <taxon>Pseudomonadati</taxon>
        <taxon>Pseudomonadota</taxon>
        <taxon>Alphaproteobacteria</taxon>
        <taxon>Hyphomicrobiales</taxon>
        <taxon>Nitrobacteraceae</taxon>
        <taxon>Bradyrhizobium</taxon>
    </lineage>
</organism>
<reference evidence="2 3" key="1">
    <citation type="submission" date="2016-11" db="EMBL/GenBank/DDBJ databases">
        <authorList>
            <person name="Jaros S."/>
            <person name="Januszkiewicz K."/>
            <person name="Wedrychowicz H."/>
        </authorList>
    </citation>
    <scope>NUCLEOTIDE SEQUENCE [LARGE SCALE GENOMIC DNA]</scope>
    <source>
        <strain evidence="2 3">GAS138</strain>
    </source>
</reference>
<evidence type="ECO:0000256" key="1">
    <source>
        <dbReference type="SAM" id="SignalP"/>
    </source>
</evidence>
<feature type="signal peptide" evidence="1">
    <location>
        <begin position="1"/>
        <end position="18"/>
    </location>
</feature>
<name>A0A1M5T6X0_9BRAD</name>